<evidence type="ECO:0000313" key="4">
    <source>
        <dbReference type="Proteomes" id="UP001488838"/>
    </source>
</evidence>
<sequence>MTLGLIKIRGDKCWLDLTCMDFHYEARLSPILGAAALAASLLQVQDSYPRHRGNMDPWPGLWPSKQPALTDAHVLVSEMREQHLTKMVPRPHSMVGVSAMNTGHLQASIGKPRNRLDAEFMGN</sequence>
<comment type="subcellular location">
    <subcellularLocation>
        <location evidence="1">Endoplasmic reticulum membrane</location>
        <topology evidence="1">Multi-pass membrane protein</topology>
    </subcellularLocation>
</comment>
<keyword evidence="1" id="KW-0256">Endoplasmic reticulum</keyword>
<gene>
    <name evidence="3" type="ORF">U0070_019811</name>
</gene>
<feature type="domain" description="Lipase maturation factor 1/2 N-terminal" evidence="2">
    <location>
        <begin position="3"/>
        <end position="30"/>
    </location>
</feature>
<protein>
    <recommendedName>
        <fullName evidence="1">Lipase maturation factor</fullName>
    </recommendedName>
</protein>
<dbReference type="GO" id="GO:0005789">
    <property type="term" value="C:endoplasmic reticulum membrane"/>
    <property type="evidence" value="ECO:0007669"/>
    <property type="project" value="UniProtKB-SubCell"/>
</dbReference>
<organism evidence="3 4">
    <name type="scientific">Myodes glareolus</name>
    <name type="common">Bank vole</name>
    <name type="synonym">Clethrionomys glareolus</name>
    <dbReference type="NCBI Taxonomy" id="447135"/>
    <lineage>
        <taxon>Eukaryota</taxon>
        <taxon>Metazoa</taxon>
        <taxon>Chordata</taxon>
        <taxon>Craniata</taxon>
        <taxon>Vertebrata</taxon>
        <taxon>Euteleostomi</taxon>
        <taxon>Mammalia</taxon>
        <taxon>Eutheria</taxon>
        <taxon>Euarchontoglires</taxon>
        <taxon>Glires</taxon>
        <taxon>Rodentia</taxon>
        <taxon>Myomorpha</taxon>
        <taxon>Muroidea</taxon>
        <taxon>Cricetidae</taxon>
        <taxon>Arvicolinae</taxon>
        <taxon>Myodes</taxon>
    </lineage>
</organism>
<keyword evidence="4" id="KW-1185">Reference proteome</keyword>
<proteinExistence type="inferred from homology"/>
<evidence type="ECO:0000256" key="1">
    <source>
        <dbReference type="RuleBase" id="RU361229"/>
    </source>
</evidence>
<dbReference type="GO" id="GO:0051604">
    <property type="term" value="P:protein maturation"/>
    <property type="evidence" value="ECO:0007669"/>
    <property type="project" value="InterPro"/>
</dbReference>
<dbReference type="InterPro" id="IPR057434">
    <property type="entry name" value="LMF1/2_N"/>
</dbReference>
<comment type="similarity">
    <text evidence="1">Belongs to the lipase maturation factor family.</text>
</comment>
<dbReference type="Proteomes" id="UP001488838">
    <property type="component" value="Unassembled WGS sequence"/>
</dbReference>
<dbReference type="AlphaFoldDB" id="A0AAW0H1A0"/>
<reference evidence="3 4" key="1">
    <citation type="journal article" date="2023" name="bioRxiv">
        <title>Conserved and derived expression patterns and positive selection on dental genes reveal complex evolutionary context of ever-growing rodent molars.</title>
        <authorList>
            <person name="Calamari Z.T."/>
            <person name="Song A."/>
            <person name="Cohen E."/>
            <person name="Akter M."/>
            <person name="Roy R.D."/>
            <person name="Hallikas O."/>
            <person name="Christensen M.M."/>
            <person name="Li P."/>
            <person name="Marangoni P."/>
            <person name="Jernvall J."/>
            <person name="Klein O.D."/>
        </authorList>
    </citation>
    <scope>NUCLEOTIDE SEQUENCE [LARGE SCALE GENOMIC DNA]</scope>
    <source>
        <strain evidence="3">V071</strain>
    </source>
</reference>
<dbReference type="Pfam" id="PF06762">
    <property type="entry name" value="LMF1"/>
    <property type="match status" value="1"/>
</dbReference>
<comment type="function">
    <text evidence="1">Involved in the maturation of specific proteins in the endoplasmic reticulum.</text>
</comment>
<evidence type="ECO:0000313" key="3">
    <source>
        <dbReference type="EMBL" id="KAK7796060.1"/>
    </source>
</evidence>
<dbReference type="EMBL" id="JBBHLL010001468">
    <property type="protein sequence ID" value="KAK7796060.1"/>
    <property type="molecule type" value="Genomic_DNA"/>
</dbReference>
<evidence type="ECO:0000259" key="2">
    <source>
        <dbReference type="Pfam" id="PF06762"/>
    </source>
</evidence>
<comment type="caution">
    <text evidence="3">The sequence shown here is derived from an EMBL/GenBank/DDBJ whole genome shotgun (WGS) entry which is preliminary data.</text>
</comment>
<name>A0AAW0H1A0_MYOGA</name>
<accession>A0AAW0H1A0</accession>